<dbReference type="SUPFAM" id="SSF53098">
    <property type="entry name" value="Ribonuclease H-like"/>
    <property type="match status" value="1"/>
</dbReference>
<comment type="caution">
    <text evidence="2">The sequence shown here is derived from an EMBL/GenBank/DDBJ whole genome shotgun (WGS) entry which is preliminary data.</text>
</comment>
<dbReference type="Pfam" id="PF00665">
    <property type="entry name" value="rve"/>
    <property type="match status" value="1"/>
</dbReference>
<reference evidence="2" key="1">
    <citation type="submission" date="2020-06" db="EMBL/GenBank/DDBJ databases">
        <authorList>
            <person name="Li T."/>
            <person name="Hu X."/>
            <person name="Zhang T."/>
            <person name="Song X."/>
            <person name="Zhang H."/>
            <person name="Dai N."/>
            <person name="Sheng W."/>
            <person name="Hou X."/>
            <person name="Wei L."/>
        </authorList>
    </citation>
    <scope>NUCLEOTIDE SEQUENCE</scope>
    <source>
        <strain evidence="2">K16</strain>
        <tissue evidence="2">Leaf</tissue>
    </source>
</reference>
<evidence type="ECO:0000313" key="3">
    <source>
        <dbReference type="Proteomes" id="UP001289374"/>
    </source>
</evidence>
<dbReference type="EMBL" id="JACGWL010000037">
    <property type="protein sequence ID" value="KAK4384681.1"/>
    <property type="molecule type" value="Genomic_DNA"/>
</dbReference>
<dbReference type="InterPro" id="IPR012337">
    <property type="entry name" value="RNaseH-like_sf"/>
</dbReference>
<reference evidence="2" key="2">
    <citation type="journal article" date="2024" name="Plant">
        <title>Genomic evolution and insights into agronomic trait innovations of Sesamum species.</title>
        <authorList>
            <person name="Miao H."/>
            <person name="Wang L."/>
            <person name="Qu L."/>
            <person name="Liu H."/>
            <person name="Sun Y."/>
            <person name="Le M."/>
            <person name="Wang Q."/>
            <person name="Wei S."/>
            <person name="Zheng Y."/>
            <person name="Lin W."/>
            <person name="Duan Y."/>
            <person name="Cao H."/>
            <person name="Xiong S."/>
            <person name="Wang X."/>
            <person name="Wei L."/>
            <person name="Li C."/>
            <person name="Ma Q."/>
            <person name="Ju M."/>
            <person name="Zhao R."/>
            <person name="Li G."/>
            <person name="Mu C."/>
            <person name="Tian Q."/>
            <person name="Mei H."/>
            <person name="Zhang T."/>
            <person name="Gao T."/>
            <person name="Zhang H."/>
        </authorList>
    </citation>
    <scope>NUCLEOTIDE SEQUENCE</scope>
    <source>
        <strain evidence="2">K16</strain>
    </source>
</reference>
<dbReference type="InterPro" id="IPR036397">
    <property type="entry name" value="RNaseH_sf"/>
</dbReference>
<sequence>MKATWGKGLSREGCEVGFILTNNAPRCPREGKMFLCISRTRKHKSSTIVVVQPLKSPCPFDQWGMNLVGPFLQATGQRKFLIVAVKYFTKLIEAEPLAKIIEKEVIKFLWKNIVCRFDIPRALVSDNGTQFSRKKLKEWRDGLTVK</sequence>
<dbReference type="GO" id="GO:0003676">
    <property type="term" value="F:nucleic acid binding"/>
    <property type="evidence" value="ECO:0007669"/>
    <property type="project" value="InterPro"/>
</dbReference>
<name>A0AAE1TCK6_9LAMI</name>
<accession>A0AAE1TCK6</accession>
<feature type="domain" description="Integrase catalytic" evidence="1">
    <location>
        <begin position="55"/>
        <end position="146"/>
    </location>
</feature>
<keyword evidence="3" id="KW-1185">Reference proteome</keyword>
<dbReference type="PROSITE" id="PS50994">
    <property type="entry name" value="INTEGRASE"/>
    <property type="match status" value="1"/>
</dbReference>
<dbReference type="InterPro" id="IPR050951">
    <property type="entry name" value="Retrovirus_Pol_polyprotein"/>
</dbReference>
<dbReference type="PANTHER" id="PTHR37984:SF5">
    <property type="entry name" value="PROTEIN NYNRIN-LIKE"/>
    <property type="match status" value="1"/>
</dbReference>
<dbReference type="Gene3D" id="3.30.420.10">
    <property type="entry name" value="Ribonuclease H-like superfamily/Ribonuclease H"/>
    <property type="match status" value="1"/>
</dbReference>
<protein>
    <recommendedName>
        <fullName evidence="1">Integrase catalytic domain-containing protein</fullName>
    </recommendedName>
</protein>
<evidence type="ECO:0000313" key="2">
    <source>
        <dbReference type="EMBL" id="KAK4384681.1"/>
    </source>
</evidence>
<dbReference type="AlphaFoldDB" id="A0AAE1TCK6"/>
<gene>
    <name evidence="2" type="ORF">Sango_3036500</name>
</gene>
<dbReference type="GO" id="GO:0015074">
    <property type="term" value="P:DNA integration"/>
    <property type="evidence" value="ECO:0007669"/>
    <property type="project" value="InterPro"/>
</dbReference>
<dbReference type="InterPro" id="IPR001584">
    <property type="entry name" value="Integrase_cat-core"/>
</dbReference>
<organism evidence="2 3">
    <name type="scientific">Sesamum angolense</name>
    <dbReference type="NCBI Taxonomy" id="2727404"/>
    <lineage>
        <taxon>Eukaryota</taxon>
        <taxon>Viridiplantae</taxon>
        <taxon>Streptophyta</taxon>
        <taxon>Embryophyta</taxon>
        <taxon>Tracheophyta</taxon>
        <taxon>Spermatophyta</taxon>
        <taxon>Magnoliopsida</taxon>
        <taxon>eudicotyledons</taxon>
        <taxon>Gunneridae</taxon>
        <taxon>Pentapetalae</taxon>
        <taxon>asterids</taxon>
        <taxon>lamiids</taxon>
        <taxon>Lamiales</taxon>
        <taxon>Pedaliaceae</taxon>
        <taxon>Sesamum</taxon>
    </lineage>
</organism>
<evidence type="ECO:0000259" key="1">
    <source>
        <dbReference type="PROSITE" id="PS50994"/>
    </source>
</evidence>
<dbReference type="PANTHER" id="PTHR37984">
    <property type="entry name" value="PROTEIN CBG26694"/>
    <property type="match status" value="1"/>
</dbReference>
<proteinExistence type="predicted"/>
<dbReference type="Proteomes" id="UP001289374">
    <property type="component" value="Unassembled WGS sequence"/>
</dbReference>